<dbReference type="AlphaFoldDB" id="A0A3B0ZT65"/>
<dbReference type="InterPro" id="IPR011978">
    <property type="entry name" value="YgfB-like"/>
</dbReference>
<dbReference type="Gene3D" id="1.20.120.740">
    <property type="entry name" value="YgfB uncharacterised protein family UPF0149, PF03695"/>
    <property type="match status" value="1"/>
</dbReference>
<name>A0A3B0ZT65_9ZZZZ</name>
<dbReference type="InterPro" id="IPR036255">
    <property type="entry name" value="YgfB-like_sf"/>
</dbReference>
<evidence type="ECO:0000313" key="1">
    <source>
        <dbReference type="EMBL" id="VAW89229.1"/>
    </source>
</evidence>
<proteinExistence type="predicted"/>
<protein>
    <recommendedName>
        <fullName evidence="2">YecA family protein</fullName>
    </recommendedName>
</protein>
<evidence type="ECO:0008006" key="2">
    <source>
        <dbReference type="Google" id="ProtNLM"/>
    </source>
</evidence>
<dbReference type="Pfam" id="PF03695">
    <property type="entry name" value="UPF0149"/>
    <property type="match status" value="1"/>
</dbReference>
<dbReference type="NCBIfam" id="TIGR02292">
    <property type="entry name" value="ygfB_yecA"/>
    <property type="match status" value="1"/>
</dbReference>
<accession>A0A3B0ZT65</accession>
<organism evidence="1">
    <name type="scientific">hydrothermal vent metagenome</name>
    <dbReference type="NCBI Taxonomy" id="652676"/>
    <lineage>
        <taxon>unclassified sequences</taxon>
        <taxon>metagenomes</taxon>
        <taxon>ecological metagenomes</taxon>
    </lineage>
</organism>
<reference evidence="1" key="1">
    <citation type="submission" date="2018-06" db="EMBL/GenBank/DDBJ databases">
        <authorList>
            <person name="Zhirakovskaya E."/>
        </authorList>
    </citation>
    <scope>NUCLEOTIDE SEQUENCE</scope>
</reference>
<dbReference type="EMBL" id="UOFQ01000126">
    <property type="protein sequence ID" value="VAW89229.1"/>
    <property type="molecule type" value="Genomic_DNA"/>
</dbReference>
<sequence length="187" mass="21240">MPSQIEAQLTDEEFLELDSFLLASDEGEDRLTVDEAHGYLTALTVGPEMTPSDEWLEAVWGTPLFADKASEVRMRGYLLRMQDEIATALSSGEIFEPMMLEEIDGDEVIESFEGWCFGFMLGVASQSDHWGELPRAEQTLLAPVAKLALLHDDEEENDMDDEEYDAWIEMLPGSVVGLHNYWRHRQH</sequence>
<dbReference type="SUPFAM" id="SSF101327">
    <property type="entry name" value="YgfB-like"/>
    <property type="match status" value="1"/>
</dbReference>
<gene>
    <name evidence="1" type="ORF">MNBD_GAMMA17-478</name>
</gene>